<dbReference type="EMBL" id="CAJVPU010000784">
    <property type="protein sequence ID" value="CAG8461991.1"/>
    <property type="molecule type" value="Genomic_DNA"/>
</dbReference>
<proteinExistence type="predicted"/>
<evidence type="ECO:0000313" key="2">
    <source>
        <dbReference type="Proteomes" id="UP000789702"/>
    </source>
</evidence>
<accession>A0ACA9KAA3</accession>
<organism evidence="1 2">
    <name type="scientific">Dentiscutata heterogama</name>
    <dbReference type="NCBI Taxonomy" id="1316150"/>
    <lineage>
        <taxon>Eukaryota</taxon>
        <taxon>Fungi</taxon>
        <taxon>Fungi incertae sedis</taxon>
        <taxon>Mucoromycota</taxon>
        <taxon>Glomeromycotina</taxon>
        <taxon>Glomeromycetes</taxon>
        <taxon>Diversisporales</taxon>
        <taxon>Gigasporaceae</taxon>
        <taxon>Dentiscutata</taxon>
    </lineage>
</organism>
<feature type="non-terminal residue" evidence="1">
    <location>
        <position position="290"/>
    </location>
</feature>
<sequence length="290" mass="32424">MPEGRAGHLSIIFQSRLYFMGGSRIIPSTNPIKSSIRGYNLSDQVFYLDLLSSFSTNNPRYLDLSDTPAQMMYGSEKVIGGPSKDEIYIFGGVQQNLSLLNQIDHNETITSNQTLMLNELLNTWKTTNEIIDKNGKMYIFGGRAQIDTGSQEFICFNDLYTYDTTLLKWDKINADNVPSPRSHSTATLLPNGQILYIGGVNQSSPGEDAWPLDMREIAIFDTNSLIWSYKYAEYTSIQIQPRAGHTATLTQDNTSIIIIGGTSSNITNDKGQSTDINPSIYLLDMPCLKW</sequence>
<reference evidence="1" key="1">
    <citation type="submission" date="2021-06" db="EMBL/GenBank/DDBJ databases">
        <authorList>
            <person name="Kallberg Y."/>
            <person name="Tangrot J."/>
            <person name="Rosling A."/>
        </authorList>
    </citation>
    <scope>NUCLEOTIDE SEQUENCE</scope>
    <source>
        <strain evidence="1">IL203A</strain>
    </source>
</reference>
<protein>
    <submittedName>
        <fullName evidence="1">980_t:CDS:1</fullName>
    </submittedName>
</protein>
<comment type="caution">
    <text evidence="1">The sequence shown here is derived from an EMBL/GenBank/DDBJ whole genome shotgun (WGS) entry which is preliminary data.</text>
</comment>
<gene>
    <name evidence="1" type="ORF">DHETER_LOCUS1326</name>
</gene>
<evidence type="ECO:0000313" key="1">
    <source>
        <dbReference type="EMBL" id="CAG8461991.1"/>
    </source>
</evidence>
<name>A0ACA9KAA3_9GLOM</name>
<dbReference type="Proteomes" id="UP000789702">
    <property type="component" value="Unassembled WGS sequence"/>
</dbReference>
<keyword evidence="2" id="KW-1185">Reference proteome</keyword>